<gene>
    <name evidence="1" type="ORF">SAMN05421866_0023</name>
</gene>
<dbReference type="Proteomes" id="UP000184047">
    <property type="component" value="Unassembled WGS sequence"/>
</dbReference>
<evidence type="ECO:0000313" key="2">
    <source>
        <dbReference type="Proteomes" id="UP000184047"/>
    </source>
</evidence>
<organism evidence="1 2">
    <name type="scientific">Chryseobacterium oranimense</name>
    <dbReference type="NCBI Taxonomy" id="421058"/>
    <lineage>
        <taxon>Bacteria</taxon>
        <taxon>Pseudomonadati</taxon>
        <taxon>Bacteroidota</taxon>
        <taxon>Flavobacteriia</taxon>
        <taxon>Flavobacteriales</taxon>
        <taxon>Weeksellaceae</taxon>
        <taxon>Chryseobacterium group</taxon>
        <taxon>Chryseobacterium</taxon>
    </lineage>
</organism>
<keyword evidence="2" id="KW-1185">Reference proteome</keyword>
<dbReference type="RefSeq" id="WP_073066929.1">
    <property type="nucleotide sequence ID" value="NZ_FQWT01000010.1"/>
</dbReference>
<protein>
    <submittedName>
        <fullName evidence="1">Uncharacterized protein</fullName>
    </submittedName>
</protein>
<sequence length="216" mass="25352">MNTDTKFKPAAQEFKDVMNSICKLESAFHVEMNAKNQAYYFILENGHFDSFSAFCKNKDSKDAHKSCIDLLVKKGEEMEPIKHKSKIKKGFIKLDFETRDKIVLSMLTGAVISERIYKHLYSACNVLDPLAHDEHFEPSNVHDIIGETLALFDVADDETIGDNNFYWYLIQMFNDVTEEYAELNYEYAAKEIFERWSYEIKEWEKNKRTFTHPNNK</sequence>
<dbReference type="OrthoDB" id="1377058at2"/>
<dbReference type="EMBL" id="FQWT01000010">
    <property type="protein sequence ID" value="SHH95708.1"/>
    <property type="molecule type" value="Genomic_DNA"/>
</dbReference>
<dbReference type="STRING" id="421058.SAMN05421866_0023"/>
<proteinExistence type="predicted"/>
<name>A0A1M5X812_9FLAO</name>
<accession>A0A1M5X812</accession>
<dbReference type="AlphaFoldDB" id="A0A1M5X812"/>
<evidence type="ECO:0000313" key="1">
    <source>
        <dbReference type="EMBL" id="SHH95708.1"/>
    </source>
</evidence>
<reference evidence="2" key="1">
    <citation type="submission" date="2016-11" db="EMBL/GenBank/DDBJ databases">
        <authorList>
            <person name="Varghese N."/>
            <person name="Submissions S."/>
        </authorList>
    </citation>
    <scope>NUCLEOTIDE SEQUENCE [LARGE SCALE GENOMIC DNA]</scope>
    <source>
        <strain evidence="2">DSM 19055</strain>
    </source>
</reference>